<dbReference type="KEGG" id="mgot:MgSA37_03872"/>
<reference evidence="1 2" key="1">
    <citation type="submission" date="2015-12" db="EMBL/GenBank/DDBJ databases">
        <title>Genome sequence of Mucilaginibacter gotjawali.</title>
        <authorList>
            <person name="Lee J.S."/>
            <person name="Lee K.C."/>
            <person name="Kim K.K."/>
            <person name="Lee B.W."/>
        </authorList>
    </citation>
    <scope>NUCLEOTIDE SEQUENCE [LARGE SCALE GENOMIC DNA]</scope>
    <source>
        <strain evidence="1 2">SA3-7</strain>
    </source>
</reference>
<dbReference type="EMBL" id="AP017313">
    <property type="protein sequence ID" value="BAU55680.1"/>
    <property type="molecule type" value="Genomic_DNA"/>
</dbReference>
<dbReference type="SUPFAM" id="SSF54909">
    <property type="entry name" value="Dimeric alpha+beta barrel"/>
    <property type="match status" value="1"/>
</dbReference>
<evidence type="ECO:0000313" key="1">
    <source>
        <dbReference type="EMBL" id="BAU55680.1"/>
    </source>
</evidence>
<dbReference type="Proteomes" id="UP000218263">
    <property type="component" value="Chromosome"/>
</dbReference>
<evidence type="ECO:0000313" key="2">
    <source>
        <dbReference type="Proteomes" id="UP000218263"/>
    </source>
</evidence>
<organism evidence="1 2">
    <name type="scientific">Mucilaginibacter gotjawali</name>
    <dbReference type="NCBI Taxonomy" id="1550579"/>
    <lineage>
        <taxon>Bacteria</taxon>
        <taxon>Pseudomonadati</taxon>
        <taxon>Bacteroidota</taxon>
        <taxon>Sphingobacteriia</taxon>
        <taxon>Sphingobacteriales</taxon>
        <taxon>Sphingobacteriaceae</taxon>
        <taxon>Mucilaginibacter</taxon>
    </lineage>
</organism>
<dbReference type="OrthoDB" id="8909581at2"/>
<dbReference type="InterPro" id="IPR011008">
    <property type="entry name" value="Dimeric_a/b-barrel"/>
</dbReference>
<name>A0A0X8X4Q8_9SPHI</name>
<proteinExistence type="predicted"/>
<dbReference type="AlphaFoldDB" id="A0A0X8X4Q8"/>
<gene>
    <name evidence="1" type="ORF">MgSA37_03872</name>
</gene>
<dbReference type="Gene3D" id="3.30.70.100">
    <property type="match status" value="1"/>
</dbReference>
<accession>A0A0X8X4Q8</accession>
<protein>
    <submittedName>
        <fullName evidence="1">Uncharacterized protein</fullName>
    </submittedName>
</protein>
<dbReference type="PANTHER" id="PTHR40257">
    <property type="match status" value="1"/>
</dbReference>
<keyword evidence="2" id="KW-1185">Reference proteome</keyword>
<dbReference type="RefSeq" id="WP_096354090.1">
    <property type="nucleotide sequence ID" value="NZ_AP017313.1"/>
</dbReference>
<dbReference type="PANTHER" id="PTHR40257:SF1">
    <property type="entry name" value="DUF1330 DOMAIN-CONTAINING PROTEIN"/>
    <property type="match status" value="1"/>
</dbReference>
<sequence length="117" mass="13177">MRVVTIPENVQGTGPVLMLNMLKFADRRLYIEEYLPAFNRVMELLGLEAKMELLSDVLASVVADEGEDWDAILIVEYASVEAFLTVAQSDAYREIAEPLRLAALADLKLYMTRRVAL</sequence>